<feature type="transmembrane region" description="Helical" evidence="1">
    <location>
        <begin position="31"/>
        <end position="53"/>
    </location>
</feature>
<dbReference type="EMBL" id="NBIV01000124">
    <property type="protein sequence ID" value="PXF43474.1"/>
    <property type="molecule type" value="Genomic_DNA"/>
</dbReference>
<accession>A0A2V3IN11</accession>
<dbReference type="Proteomes" id="UP000247409">
    <property type="component" value="Unassembled WGS sequence"/>
</dbReference>
<reference evidence="2 3" key="1">
    <citation type="journal article" date="2018" name="Mol. Biol. Evol.">
        <title>Analysis of the draft genome of the red seaweed Gracilariopsis chorda provides insights into genome size evolution in Rhodophyta.</title>
        <authorList>
            <person name="Lee J."/>
            <person name="Yang E.C."/>
            <person name="Graf L."/>
            <person name="Yang J.H."/>
            <person name="Qiu H."/>
            <person name="Zel Zion U."/>
            <person name="Chan C.X."/>
            <person name="Stephens T.G."/>
            <person name="Weber A.P.M."/>
            <person name="Boo G.H."/>
            <person name="Boo S.M."/>
            <person name="Kim K.M."/>
            <person name="Shin Y."/>
            <person name="Jung M."/>
            <person name="Lee S.J."/>
            <person name="Yim H.S."/>
            <person name="Lee J.H."/>
            <person name="Bhattacharya D."/>
            <person name="Yoon H.S."/>
        </authorList>
    </citation>
    <scope>NUCLEOTIDE SEQUENCE [LARGE SCALE GENOMIC DNA]</scope>
    <source>
        <strain evidence="2 3">SKKU-2015</strain>
        <tissue evidence="2">Whole body</tissue>
    </source>
</reference>
<sequence>MFSPVAAMEPFTPKGASIFNRFAVDDLLNSFLGGAFVLLILTYITSILNSLLYPTRSIRKRSIDRYIIFSRISSMRGLYYLFKGIEWPSHLISTAPSHGSSVKHPDSAKTSHVPQVCRKFTKLFAPCCVRILLLAAEFAAIYAGTSVSRFAISAEGFDVVILPPTYPLKLKEISSTGCDNFLQEARGQEQAGELLKCVFRTIARMPATQQPTENASIILTFVPGQNSLVFQIRNTEHKVTRVELQTVLNTVDGDSLQLSPVRPDLSLSKGKAFFDAVIDGVLNEWGLPHDGFRKTAKGVDAISMLHSQEISLTQSEIADYLVAYLRALPMSLNSTGPPWVFSSGQYKQRADIRIAVIGINRVAHSILLIVVLVLAVIHLIVQRIFPGFDAVAFAAIQSFTGDSIGIGPTATAGTTNNVWKSSSAQHVQKFSDGKTGHIGFQPSFAGQIPVHSFTGCDIVA</sequence>
<feature type="transmembrane region" description="Helical" evidence="1">
    <location>
        <begin position="362"/>
        <end position="381"/>
    </location>
</feature>
<gene>
    <name evidence="2" type="ORF">BWQ96_06767</name>
</gene>
<keyword evidence="1" id="KW-0812">Transmembrane</keyword>
<dbReference type="AlphaFoldDB" id="A0A2V3IN11"/>
<name>A0A2V3IN11_9FLOR</name>
<evidence type="ECO:0000313" key="3">
    <source>
        <dbReference type="Proteomes" id="UP000247409"/>
    </source>
</evidence>
<comment type="caution">
    <text evidence="2">The sequence shown here is derived from an EMBL/GenBank/DDBJ whole genome shotgun (WGS) entry which is preliminary data.</text>
</comment>
<evidence type="ECO:0000256" key="1">
    <source>
        <dbReference type="SAM" id="Phobius"/>
    </source>
</evidence>
<evidence type="ECO:0000313" key="2">
    <source>
        <dbReference type="EMBL" id="PXF43474.1"/>
    </source>
</evidence>
<keyword evidence="1" id="KW-1133">Transmembrane helix</keyword>
<organism evidence="2 3">
    <name type="scientific">Gracilariopsis chorda</name>
    <dbReference type="NCBI Taxonomy" id="448386"/>
    <lineage>
        <taxon>Eukaryota</taxon>
        <taxon>Rhodophyta</taxon>
        <taxon>Florideophyceae</taxon>
        <taxon>Rhodymeniophycidae</taxon>
        <taxon>Gracilariales</taxon>
        <taxon>Gracilariaceae</taxon>
        <taxon>Gracilariopsis</taxon>
    </lineage>
</organism>
<proteinExistence type="predicted"/>
<protein>
    <submittedName>
        <fullName evidence="2">Uncharacterized protein</fullName>
    </submittedName>
</protein>
<keyword evidence="1" id="KW-0472">Membrane</keyword>
<keyword evidence="3" id="KW-1185">Reference proteome</keyword>